<reference evidence="1 2" key="1">
    <citation type="submission" date="2015-04" db="EMBL/GenBank/DDBJ databases">
        <title>Draft genome of the roundworm Trichinella nativa.</title>
        <authorList>
            <person name="Mitreva M."/>
        </authorList>
    </citation>
    <scope>NUCLEOTIDE SEQUENCE [LARGE SCALE GENOMIC DNA]</scope>
    <source>
        <strain evidence="1 2">ISS45</strain>
    </source>
</reference>
<evidence type="ECO:0000313" key="2">
    <source>
        <dbReference type="Proteomes" id="UP000243006"/>
    </source>
</evidence>
<accession>A0A1Y3EQ55</accession>
<dbReference type="AlphaFoldDB" id="A0A1Y3EQ55"/>
<evidence type="ECO:0000313" key="1">
    <source>
        <dbReference type="EMBL" id="OUC45867.1"/>
    </source>
</evidence>
<comment type="caution">
    <text evidence="1">The sequence shown here is derived from an EMBL/GenBank/DDBJ whole genome shotgun (WGS) entry which is preliminary data.</text>
</comment>
<proteinExistence type="predicted"/>
<sequence>MTDPLLSKVLKCIKMASVISGRNTLPSSVAVTIIWHWRKFSTSLPEKNSCHDGYNDEKPRLLADHLCVSAKCAAHCVVDEVEVQQTLRANKQLAAISMPSDRLAVRRKSATL</sequence>
<dbReference type="Proteomes" id="UP000243006">
    <property type="component" value="Unassembled WGS sequence"/>
</dbReference>
<name>A0A1Y3EQ55_9BILA</name>
<organism evidence="1 2">
    <name type="scientific">Trichinella nativa</name>
    <dbReference type="NCBI Taxonomy" id="6335"/>
    <lineage>
        <taxon>Eukaryota</taxon>
        <taxon>Metazoa</taxon>
        <taxon>Ecdysozoa</taxon>
        <taxon>Nematoda</taxon>
        <taxon>Enoplea</taxon>
        <taxon>Dorylaimia</taxon>
        <taxon>Trichinellida</taxon>
        <taxon>Trichinellidae</taxon>
        <taxon>Trichinella</taxon>
    </lineage>
</organism>
<gene>
    <name evidence="1" type="ORF">D917_01743</name>
</gene>
<protein>
    <submittedName>
        <fullName evidence="1">Uncharacterized protein</fullName>
    </submittedName>
</protein>
<dbReference type="EMBL" id="LVZM01008209">
    <property type="protein sequence ID" value="OUC45867.1"/>
    <property type="molecule type" value="Genomic_DNA"/>
</dbReference>